<evidence type="ECO:0000256" key="1">
    <source>
        <dbReference type="SAM" id="Phobius"/>
    </source>
</evidence>
<protein>
    <submittedName>
        <fullName evidence="2">Uncharacterized protein</fullName>
    </submittedName>
</protein>
<evidence type="ECO:0000313" key="3">
    <source>
        <dbReference type="Proteomes" id="UP000015779"/>
    </source>
</evidence>
<sequence>MRVALLLIVRVYSRILKNAYLVYLIIAFIYILRIRLHELRELHE</sequence>
<keyword evidence="1" id="KW-0472">Membrane</keyword>
<dbReference type="PATRIC" id="fig|1261062.4.peg.149"/>
<keyword evidence="1" id="KW-1133">Transmembrane helix</keyword>
<name>T2PM95_9BIFI</name>
<accession>T2PM95</accession>
<feature type="transmembrane region" description="Helical" evidence="1">
    <location>
        <begin position="20"/>
        <end position="36"/>
    </location>
</feature>
<dbReference type="Proteomes" id="UP000015779">
    <property type="component" value="Unassembled WGS sequence"/>
</dbReference>
<dbReference type="AlphaFoldDB" id="T2PM95"/>
<evidence type="ECO:0000313" key="2">
    <source>
        <dbReference type="EMBL" id="EPI53352.1"/>
    </source>
</evidence>
<proteinExistence type="predicted"/>
<reference evidence="2 3" key="1">
    <citation type="submission" date="2013-06" db="EMBL/GenBank/DDBJ databases">
        <authorList>
            <person name="Weinstock G."/>
            <person name="Sodergren E."/>
            <person name="Lobos E.A."/>
            <person name="Fulton L."/>
            <person name="Fulton R."/>
            <person name="Courtney L."/>
            <person name="Fronick C."/>
            <person name="O'Laughlin M."/>
            <person name="Godfrey J."/>
            <person name="Wilson R.M."/>
            <person name="Miner T."/>
            <person name="Farmer C."/>
            <person name="Delehaunty K."/>
            <person name="Cordes M."/>
            <person name="Minx P."/>
            <person name="Tomlinson C."/>
            <person name="Chen J."/>
            <person name="Wollam A."/>
            <person name="Pepin K.H."/>
            <person name="Bhonagiri V."/>
            <person name="Zhang X."/>
            <person name="Warren W."/>
            <person name="Mitreva M."/>
            <person name="Mardis E.R."/>
            <person name="Wilson R.K."/>
        </authorList>
    </citation>
    <scope>NUCLEOTIDE SEQUENCE [LARGE SCALE GENOMIC DNA]</scope>
    <source>
        <strain evidence="2 3">JCP8017A</strain>
    </source>
</reference>
<keyword evidence="1" id="KW-0812">Transmembrane</keyword>
<gene>
    <name evidence="2" type="ORF">HMPREF1577_00162</name>
</gene>
<dbReference type="EMBL" id="ATJN01000006">
    <property type="protein sequence ID" value="EPI53352.1"/>
    <property type="molecule type" value="Genomic_DNA"/>
</dbReference>
<comment type="caution">
    <text evidence="2">The sequence shown here is derived from an EMBL/GenBank/DDBJ whole genome shotgun (WGS) entry which is preliminary data.</text>
</comment>
<organism evidence="2 3">
    <name type="scientific">Gardnerella pickettii JCP8017A</name>
    <dbReference type="NCBI Taxonomy" id="1261062"/>
    <lineage>
        <taxon>Bacteria</taxon>
        <taxon>Bacillati</taxon>
        <taxon>Actinomycetota</taxon>
        <taxon>Actinomycetes</taxon>
        <taxon>Bifidobacteriales</taxon>
        <taxon>Bifidobacteriaceae</taxon>
        <taxon>Gardnerella</taxon>
        <taxon>Gardnerella pickettii</taxon>
    </lineage>
</organism>
<dbReference type="HOGENOM" id="CLU_3216753_0_0_11"/>